<reference evidence="1" key="1">
    <citation type="submission" date="2018-08" db="EMBL/GenBank/DDBJ databases">
        <title>Identification of Burkholderia cepacia strains that express a Burkholderia pseudomallei-like capsular polysaccharide.</title>
        <authorList>
            <person name="Burtnick M.N."/>
            <person name="Vongsouvath M."/>
            <person name="Newton P."/>
            <person name="Wuthiekanun V."/>
            <person name="Limmathurotsakul D."/>
            <person name="Brett P.J."/>
            <person name="Chantratita N."/>
            <person name="Dance D.A."/>
        </authorList>
    </citation>
    <scope>NUCLEOTIDE SEQUENCE</scope>
    <source>
        <strain evidence="1">SBXCC001</strain>
    </source>
</reference>
<sequence length="63" mass="7045">MPRAASARHARARVRAARRCADMRARRSQSAGSFDISARRMIEFSSVNKSNHDSRLEKSSGLL</sequence>
<dbReference type="Proteomes" id="UP001272137">
    <property type="component" value="Unassembled WGS sequence"/>
</dbReference>
<evidence type="ECO:0000313" key="2">
    <source>
        <dbReference type="Proteomes" id="UP001272137"/>
    </source>
</evidence>
<dbReference type="AlphaFoldDB" id="A0AAW9CMJ1"/>
<gene>
    <name evidence="1" type="ORF">C7S16_5551</name>
</gene>
<protein>
    <submittedName>
        <fullName evidence="1">Uncharacterized protein</fullName>
    </submittedName>
</protein>
<comment type="caution">
    <text evidence="1">The sequence shown here is derived from an EMBL/GenBank/DDBJ whole genome shotgun (WGS) entry which is preliminary data.</text>
</comment>
<accession>A0AAW9CMJ1</accession>
<proteinExistence type="predicted"/>
<organism evidence="1 2">
    <name type="scientific">Burkholderia thailandensis</name>
    <dbReference type="NCBI Taxonomy" id="57975"/>
    <lineage>
        <taxon>Bacteria</taxon>
        <taxon>Pseudomonadati</taxon>
        <taxon>Pseudomonadota</taxon>
        <taxon>Betaproteobacteria</taxon>
        <taxon>Burkholderiales</taxon>
        <taxon>Burkholderiaceae</taxon>
        <taxon>Burkholderia</taxon>
        <taxon>pseudomallei group</taxon>
    </lineage>
</organism>
<evidence type="ECO:0000313" key="1">
    <source>
        <dbReference type="EMBL" id="MDW9251352.1"/>
    </source>
</evidence>
<dbReference type="EMBL" id="QXCT01000001">
    <property type="protein sequence ID" value="MDW9251352.1"/>
    <property type="molecule type" value="Genomic_DNA"/>
</dbReference>
<name>A0AAW9CMJ1_BURTH</name>